<name>A0ABQ0M9P8_MYCCL</name>
<dbReference type="Proteomes" id="UP000815677">
    <property type="component" value="Unassembled WGS sequence"/>
</dbReference>
<evidence type="ECO:0008006" key="5">
    <source>
        <dbReference type="Google" id="ProtNLM"/>
    </source>
</evidence>
<accession>A0ABQ0M9P8</accession>
<feature type="transmembrane region" description="Helical" evidence="2">
    <location>
        <begin position="163"/>
        <end position="186"/>
    </location>
</feature>
<keyword evidence="2" id="KW-1133">Transmembrane helix</keyword>
<feature type="region of interest" description="Disordered" evidence="1">
    <location>
        <begin position="111"/>
        <end position="147"/>
    </location>
</feature>
<dbReference type="EMBL" id="DF849930">
    <property type="protein sequence ID" value="GAT60034.1"/>
    <property type="molecule type" value="Genomic_DNA"/>
</dbReference>
<evidence type="ECO:0000256" key="1">
    <source>
        <dbReference type="SAM" id="MobiDB-lite"/>
    </source>
</evidence>
<sequence>MYPNCTEWANQDFNGPCAVAEHICDGDSTCPCSNLLYILNASCDFCLNQTIPSWSDYSQSQSCSTKAPDPTSLPDSSAKDAAPAWALSMAAATPVPSQFNVTAAMDLAQGNDASAANPPSSSTSSGPSSTGSTTPSSTSASSPSTSVAPLLAASSGSKLNTGAIAGAVIGVLVALVLVVLAVWYFVRRRRRHTHMAPSAAYKEALRNGTATGYTSVPLQDEKSSHLRLDYPQQTDFSSEFSDAVPAWMNDSRPASVHSESRFLEHTY</sequence>
<keyword evidence="2" id="KW-0472">Membrane</keyword>
<proteinExistence type="predicted"/>
<organism evidence="3 4">
    <name type="scientific">Mycena chlorophos</name>
    <name type="common">Agaric fungus</name>
    <name type="synonym">Agaricus chlorophos</name>
    <dbReference type="NCBI Taxonomy" id="658473"/>
    <lineage>
        <taxon>Eukaryota</taxon>
        <taxon>Fungi</taxon>
        <taxon>Dikarya</taxon>
        <taxon>Basidiomycota</taxon>
        <taxon>Agaricomycotina</taxon>
        <taxon>Agaricomycetes</taxon>
        <taxon>Agaricomycetidae</taxon>
        <taxon>Agaricales</taxon>
        <taxon>Marasmiineae</taxon>
        <taxon>Mycenaceae</taxon>
        <taxon>Mycena</taxon>
    </lineage>
</organism>
<evidence type="ECO:0000313" key="4">
    <source>
        <dbReference type="Proteomes" id="UP000815677"/>
    </source>
</evidence>
<evidence type="ECO:0000313" key="3">
    <source>
        <dbReference type="EMBL" id="GAT60034.1"/>
    </source>
</evidence>
<protein>
    <recommendedName>
        <fullName evidence="5">Extracellular membrane protein CFEM domain-containing protein</fullName>
    </recommendedName>
</protein>
<reference evidence="3" key="1">
    <citation type="submission" date="2014-09" db="EMBL/GenBank/DDBJ databases">
        <title>Genome sequence of the luminous mushroom Mycena chlorophos for searching fungal bioluminescence genes.</title>
        <authorList>
            <person name="Tanaka Y."/>
            <person name="Kasuga D."/>
            <person name="Oba Y."/>
            <person name="Hase S."/>
            <person name="Sato K."/>
            <person name="Oba Y."/>
            <person name="Sakakibara Y."/>
        </authorList>
    </citation>
    <scope>NUCLEOTIDE SEQUENCE</scope>
</reference>
<dbReference type="PANTHER" id="PTHR16861">
    <property type="entry name" value="GLYCOPROTEIN 38"/>
    <property type="match status" value="1"/>
</dbReference>
<feature type="compositionally biased region" description="Low complexity" evidence="1">
    <location>
        <begin position="113"/>
        <end position="147"/>
    </location>
</feature>
<feature type="region of interest" description="Disordered" evidence="1">
    <location>
        <begin position="58"/>
        <end position="78"/>
    </location>
</feature>
<keyword evidence="2" id="KW-0812">Transmembrane</keyword>
<dbReference type="PANTHER" id="PTHR16861:SF4">
    <property type="entry name" value="SH3 DOMAIN PROTEIN (AFU_ORTHOLOGUE AFUA_1G13610)"/>
    <property type="match status" value="1"/>
</dbReference>
<keyword evidence="4" id="KW-1185">Reference proteome</keyword>
<evidence type="ECO:0000256" key="2">
    <source>
        <dbReference type="SAM" id="Phobius"/>
    </source>
</evidence>
<gene>
    <name evidence="3" type="ORF">MCHLO_16241</name>
</gene>